<accession>A0A1C0A920</accession>
<dbReference type="SUPFAM" id="SSF109604">
    <property type="entry name" value="HD-domain/PDEase-like"/>
    <property type="match status" value="1"/>
</dbReference>
<dbReference type="EMBL" id="LWDV01000009">
    <property type="protein sequence ID" value="OCL26732.1"/>
    <property type="molecule type" value="Genomic_DNA"/>
</dbReference>
<reference evidence="3" key="1">
    <citation type="submission" date="2016-07" db="EMBL/GenBank/DDBJ databases">
        <authorList>
            <person name="Florea S."/>
            <person name="Webb J.S."/>
            <person name="Jaromczyk J."/>
            <person name="Schardl C.L."/>
        </authorList>
    </citation>
    <scope>NUCLEOTIDE SEQUENCE [LARGE SCALE GENOMIC DNA]</scope>
    <source>
        <strain evidence="3">Z6</strain>
    </source>
</reference>
<protein>
    <recommendedName>
        <fullName evidence="1">HD-GYP domain-containing protein</fullName>
    </recommendedName>
</protein>
<dbReference type="Proteomes" id="UP000093514">
    <property type="component" value="Unassembled WGS sequence"/>
</dbReference>
<dbReference type="AlphaFoldDB" id="A0A1C0A920"/>
<dbReference type="Gene3D" id="1.10.3210.10">
    <property type="entry name" value="Hypothetical protein af1432"/>
    <property type="match status" value="1"/>
</dbReference>
<dbReference type="SMART" id="SM00471">
    <property type="entry name" value="HDc"/>
    <property type="match status" value="1"/>
</dbReference>
<dbReference type="InterPro" id="IPR003607">
    <property type="entry name" value="HD/PDEase_dom"/>
</dbReference>
<evidence type="ECO:0000313" key="3">
    <source>
        <dbReference type="Proteomes" id="UP000093514"/>
    </source>
</evidence>
<reference evidence="2 3" key="2">
    <citation type="submission" date="2016-08" db="EMBL/GenBank/DDBJ databases">
        <title>Orenia metallireducens sp. nov. strain Z6, a Novel Metal-reducing Firmicute from the Deep Subsurface.</title>
        <authorList>
            <person name="Maxim B.I."/>
            <person name="Kenneth K."/>
            <person name="Flynn T.M."/>
            <person name="Oloughlin E.J."/>
            <person name="Locke R.A."/>
            <person name="Weber J.R."/>
            <person name="Egan S.M."/>
            <person name="Mackie R.I."/>
            <person name="Cann I.K."/>
        </authorList>
    </citation>
    <scope>NUCLEOTIDE SEQUENCE [LARGE SCALE GENOMIC DNA]</scope>
    <source>
        <strain evidence="2 3">Z6</strain>
    </source>
</reference>
<feature type="domain" description="HD-GYP" evidence="1">
    <location>
        <begin position="1"/>
        <end position="182"/>
    </location>
</feature>
<dbReference type="PROSITE" id="PS51832">
    <property type="entry name" value="HD_GYP"/>
    <property type="match status" value="1"/>
</dbReference>
<evidence type="ECO:0000313" key="2">
    <source>
        <dbReference type="EMBL" id="OCL26732.1"/>
    </source>
</evidence>
<comment type="caution">
    <text evidence="2">The sequence shown here is derived from an EMBL/GenBank/DDBJ whole genome shotgun (WGS) entry which is preliminary data.</text>
</comment>
<dbReference type="Pfam" id="PF13487">
    <property type="entry name" value="HD_5"/>
    <property type="match status" value="1"/>
</dbReference>
<evidence type="ECO:0000259" key="1">
    <source>
        <dbReference type="PROSITE" id="PS51832"/>
    </source>
</evidence>
<name>A0A1C0A920_9FIRM</name>
<dbReference type="PANTHER" id="PTHR43155:SF8">
    <property type="entry name" value="METAL DEPENDENT PHOSPHOHYDROLASE"/>
    <property type="match status" value="1"/>
</dbReference>
<dbReference type="OrthoDB" id="9798833at2"/>
<gene>
    <name evidence="2" type="ORF">U472_08685</name>
</gene>
<sequence length="182" mass="21036">MIFSIINILEIHDRYTRGHSENVASISVEIAKRLDFSSEDIKMVYFTGLVHDIGKILVDKNILNKTTRLTDEEFAEIKKHSTWGYQLLSHSKDLEEIAIYTYCHHERWDGLGYPQRLKGDKIPLVSQIICVADAWDSMVNDRVYRQKLSRKVAIKELKDNKGKQFAPQIVDIALELIAEGEF</sequence>
<organism evidence="2 3">
    <name type="scientific">Orenia metallireducens</name>
    <dbReference type="NCBI Taxonomy" id="1413210"/>
    <lineage>
        <taxon>Bacteria</taxon>
        <taxon>Bacillati</taxon>
        <taxon>Bacillota</taxon>
        <taxon>Clostridia</taxon>
        <taxon>Halanaerobiales</taxon>
        <taxon>Halobacteroidaceae</taxon>
        <taxon>Orenia</taxon>
    </lineage>
</organism>
<keyword evidence="3" id="KW-1185">Reference proteome</keyword>
<proteinExistence type="predicted"/>
<dbReference type="InterPro" id="IPR037522">
    <property type="entry name" value="HD_GYP_dom"/>
</dbReference>
<dbReference type="PANTHER" id="PTHR43155">
    <property type="entry name" value="CYCLIC DI-GMP PHOSPHODIESTERASE PA4108-RELATED"/>
    <property type="match status" value="1"/>
</dbReference>
<dbReference type="CDD" id="cd00077">
    <property type="entry name" value="HDc"/>
    <property type="match status" value="1"/>
</dbReference>